<dbReference type="PANTHER" id="PTHR43591">
    <property type="entry name" value="METHYLTRANSFERASE"/>
    <property type="match status" value="1"/>
</dbReference>
<dbReference type="InterPro" id="IPR041698">
    <property type="entry name" value="Methyltransf_25"/>
</dbReference>
<feature type="domain" description="Methyltransferase" evidence="1">
    <location>
        <begin position="103"/>
        <end position="198"/>
    </location>
</feature>
<keyword evidence="2" id="KW-0489">Methyltransferase</keyword>
<proteinExistence type="predicted"/>
<keyword evidence="2" id="KW-0808">Transferase</keyword>
<dbReference type="GO" id="GO:0008168">
    <property type="term" value="F:methyltransferase activity"/>
    <property type="evidence" value="ECO:0007669"/>
    <property type="project" value="UniProtKB-KW"/>
</dbReference>
<dbReference type="Pfam" id="PF13649">
    <property type="entry name" value="Methyltransf_25"/>
    <property type="match status" value="1"/>
</dbReference>
<dbReference type="EMBL" id="JAPDDS010000001">
    <property type="protein sequence ID" value="MCW1883330.1"/>
    <property type="molecule type" value="Genomic_DNA"/>
</dbReference>
<organism evidence="2 3">
    <name type="scientific">Luteolibacter flavescens</name>
    <dbReference type="NCBI Taxonomy" id="1859460"/>
    <lineage>
        <taxon>Bacteria</taxon>
        <taxon>Pseudomonadati</taxon>
        <taxon>Verrucomicrobiota</taxon>
        <taxon>Verrucomicrobiia</taxon>
        <taxon>Verrucomicrobiales</taxon>
        <taxon>Verrucomicrobiaceae</taxon>
        <taxon>Luteolibacter</taxon>
    </lineage>
</organism>
<dbReference type="RefSeq" id="WP_264499292.1">
    <property type="nucleotide sequence ID" value="NZ_JAPDDS010000001.1"/>
</dbReference>
<gene>
    <name evidence="2" type="ORF">OKA04_01225</name>
</gene>
<dbReference type="Gene3D" id="3.40.50.150">
    <property type="entry name" value="Vaccinia Virus protein VP39"/>
    <property type="match status" value="1"/>
</dbReference>
<reference evidence="2 3" key="1">
    <citation type="submission" date="2022-10" db="EMBL/GenBank/DDBJ databases">
        <title>Luteolibacter flavescens strain MCCC 1K03193, whole genome shotgun sequencing project.</title>
        <authorList>
            <person name="Zhao G."/>
            <person name="Shen L."/>
        </authorList>
    </citation>
    <scope>NUCLEOTIDE SEQUENCE [LARGE SCALE GENOMIC DNA]</scope>
    <source>
        <strain evidence="2 3">MCCC 1K03193</strain>
    </source>
</reference>
<evidence type="ECO:0000259" key="1">
    <source>
        <dbReference type="Pfam" id="PF13649"/>
    </source>
</evidence>
<dbReference type="Proteomes" id="UP001207930">
    <property type="component" value="Unassembled WGS sequence"/>
</dbReference>
<dbReference type="GO" id="GO:0032259">
    <property type="term" value="P:methylation"/>
    <property type="evidence" value="ECO:0007669"/>
    <property type="project" value="UniProtKB-KW"/>
</dbReference>
<sequence length="254" mass="28002">MARLVPLFVILCIAAASAWAWLRSVEETKQQPALSPTPAELKDVPYTTGPASPDGIGKFFHGREISKVMGHPAIGWLERTEREQEEAPAKAIAAIELAPDAVIADIGAGSGYYSFRISSKVPQGKVVAIDIQPEMLDFLREKSEELGVTNVDPHLGEIDDLKLPAASLDAALMVDAYHEFSHPREMLASLRHALKPGGRIFLVEFRGEDPLVPIKPLHKMTEAQARLEFESAGFRFAGNLRPLPWQHLLVFERP</sequence>
<dbReference type="SUPFAM" id="SSF53335">
    <property type="entry name" value="S-adenosyl-L-methionine-dependent methyltransferases"/>
    <property type="match status" value="1"/>
</dbReference>
<accession>A0ABT3FJZ2</accession>
<name>A0ABT3FJZ2_9BACT</name>
<dbReference type="CDD" id="cd02440">
    <property type="entry name" value="AdoMet_MTases"/>
    <property type="match status" value="1"/>
</dbReference>
<comment type="caution">
    <text evidence="2">The sequence shown here is derived from an EMBL/GenBank/DDBJ whole genome shotgun (WGS) entry which is preliminary data.</text>
</comment>
<protein>
    <submittedName>
        <fullName evidence="2">Class I SAM-dependent methyltransferase</fullName>
    </submittedName>
</protein>
<evidence type="ECO:0000313" key="2">
    <source>
        <dbReference type="EMBL" id="MCW1883330.1"/>
    </source>
</evidence>
<evidence type="ECO:0000313" key="3">
    <source>
        <dbReference type="Proteomes" id="UP001207930"/>
    </source>
</evidence>
<dbReference type="InterPro" id="IPR029063">
    <property type="entry name" value="SAM-dependent_MTases_sf"/>
</dbReference>
<keyword evidence="3" id="KW-1185">Reference proteome</keyword>